<sequence>MNKPLLLIAIVITGCQKDADLPPDTEPAADEVEITTQGRNSDCGVAQVVASDLAQVQRVIGPTAYEPTYLAYRLDTALWVRRNRVLYVRIRKPQPNEVVMCKALGPGYAAFTVISARIKPGSE</sequence>
<dbReference type="PROSITE" id="PS51257">
    <property type="entry name" value="PROKAR_LIPOPROTEIN"/>
    <property type="match status" value="1"/>
</dbReference>
<dbReference type="Proteomes" id="UP000670527">
    <property type="component" value="Unassembled WGS sequence"/>
</dbReference>
<name>A0ABS3TF94_9BACT</name>
<proteinExistence type="predicted"/>
<keyword evidence="2" id="KW-1185">Reference proteome</keyword>
<dbReference type="EMBL" id="JAGETX010000011">
    <property type="protein sequence ID" value="MBO3272337.1"/>
    <property type="molecule type" value="Genomic_DNA"/>
</dbReference>
<evidence type="ECO:0008006" key="3">
    <source>
        <dbReference type="Google" id="ProtNLM"/>
    </source>
</evidence>
<organism evidence="1 2">
    <name type="scientific">Hymenobacter defluvii</name>
    <dbReference type="NCBI Taxonomy" id="2054411"/>
    <lineage>
        <taxon>Bacteria</taxon>
        <taxon>Pseudomonadati</taxon>
        <taxon>Bacteroidota</taxon>
        <taxon>Cytophagia</taxon>
        <taxon>Cytophagales</taxon>
        <taxon>Hymenobacteraceae</taxon>
        <taxon>Hymenobacter</taxon>
    </lineage>
</organism>
<accession>A0ABS3TF94</accession>
<dbReference type="RefSeq" id="WP_208308602.1">
    <property type="nucleotide sequence ID" value="NZ_JAGETX010000011.1"/>
</dbReference>
<evidence type="ECO:0000313" key="2">
    <source>
        <dbReference type="Proteomes" id="UP000670527"/>
    </source>
</evidence>
<evidence type="ECO:0000313" key="1">
    <source>
        <dbReference type="EMBL" id="MBO3272337.1"/>
    </source>
</evidence>
<gene>
    <name evidence="1" type="ORF">J4D97_16905</name>
</gene>
<protein>
    <recommendedName>
        <fullName evidence="3">Lipoprotein</fullName>
    </recommendedName>
</protein>
<comment type="caution">
    <text evidence="1">The sequence shown here is derived from an EMBL/GenBank/DDBJ whole genome shotgun (WGS) entry which is preliminary data.</text>
</comment>
<reference evidence="1 2" key="1">
    <citation type="submission" date="2021-03" db="EMBL/GenBank/DDBJ databases">
        <authorList>
            <person name="Kim M.K."/>
        </authorList>
    </citation>
    <scope>NUCLEOTIDE SEQUENCE [LARGE SCALE GENOMIC DNA]</scope>
    <source>
        <strain evidence="1 2">BT507</strain>
    </source>
</reference>